<dbReference type="KEGG" id="pfer:IRI77_02155"/>
<dbReference type="Proteomes" id="UP000593892">
    <property type="component" value="Chromosome"/>
</dbReference>
<keyword evidence="3" id="KW-0902">Two-component regulatory system</keyword>
<keyword evidence="2" id="KW-0418">Kinase</keyword>
<dbReference type="InterPro" id="IPR003594">
    <property type="entry name" value="HATPase_dom"/>
</dbReference>
<evidence type="ECO:0000259" key="4">
    <source>
        <dbReference type="PROSITE" id="PS50109"/>
    </source>
</evidence>
<keyword evidence="5" id="KW-0067">ATP-binding</keyword>
<dbReference type="InterPro" id="IPR036890">
    <property type="entry name" value="HATPase_C_sf"/>
</dbReference>
<dbReference type="PANTHER" id="PTHR24421:SF62">
    <property type="entry name" value="SENSORY TRANSDUCTION HISTIDINE KINASE"/>
    <property type="match status" value="1"/>
</dbReference>
<keyword evidence="6" id="KW-1185">Reference proteome</keyword>
<keyword evidence="1" id="KW-0808">Transferase</keyword>
<keyword evidence="5" id="KW-0547">Nucleotide-binding</keyword>
<dbReference type="CDD" id="cd16917">
    <property type="entry name" value="HATPase_UhpB-NarQ-NarX-like"/>
    <property type="match status" value="1"/>
</dbReference>
<protein>
    <submittedName>
        <fullName evidence="5">ATP-binding protein</fullName>
    </submittedName>
</protein>
<organism evidence="5 6">
    <name type="scientific">Paludibaculum fermentans</name>
    <dbReference type="NCBI Taxonomy" id="1473598"/>
    <lineage>
        <taxon>Bacteria</taxon>
        <taxon>Pseudomonadati</taxon>
        <taxon>Acidobacteriota</taxon>
        <taxon>Terriglobia</taxon>
        <taxon>Bryobacterales</taxon>
        <taxon>Bryobacteraceae</taxon>
        <taxon>Paludibaculum</taxon>
    </lineage>
</organism>
<proteinExistence type="predicted"/>
<dbReference type="GO" id="GO:0005524">
    <property type="term" value="F:ATP binding"/>
    <property type="evidence" value="ECO:0007669"/>
    <property type="project" value="UniProtKB-KW"/>
</dbReference>
<dbReference type="InterPro" id="IPR005467">
    <property type="entry name" value="His_kinase_dom"/>
</dbReference>
<dbReference type="GO" id="GO:0016301">
    <property type="term" value="F:kinase activity"/>
    <property type="evidence" value="ECO:0007669"/>
    <property type="project" value="UniProtKB-KW"/>
</dbReference>
<dbReference type="EMBL" id="CP063849">
    <property type="protein sequence ID" value="QOY88787.1"/>
    <property type="molecule type" value="Genomic_DNA"/>
</dbReference>
<evidence type="ECO:0000313" key="6">
    <source>
        <dbReference type="Proteomes" id="UP000593892"/>
    </source>
</evidence>
<evidence type="ECO:0000256" key="3">
    <source>
        <dbReference type="ARBA" id="ARBA00023012"/>
    </source>
</evidence>
<evidence type="ECO:0000313" key="5">
    <source>
        <dbReference type="EMBL" id="QOY88787.1"/>
    </source>
</evidence>
<dbReference type="SUPFAM" id="SSF55874">
    <property type="entry name" value="ATPase domain of HSP90 chaperone/DNA topoisomerase II/histidine kinase"/>
    <property type="match status" value="1"/>
</dbReference>
<evidence type="ECO:0000256" key="2">
    <source>
        <dbReference type="ARBA" id="ARBA00022777"/>
    </source>
</evidence>
<evidence type="ECO:0000256" key="1">
    <source>
        <dbReference type="ARBA" id="ARBA00022679"/>
    </source>
</evidence>
<dbReference type="GO" id="GO:0000160">
    <property type="term" value="P:phosphorelay signal transduction system"/>
    <property type="evidence" value="ECO:0007669"/>
    <property type="project" value="UniProtKB-KW"/>
</dbReference>
<dbReference type="AlphaFoldDB" id="A0A7S7NS17"/>
<dbReference type="InterPro" id="IPR050482">
    <property type="entry name" value="Sensor_HK_TwoCompSys"/>
</dbReference>
<accession>A0A7S7NS17</accession>
<dbReference type="PROSITE" id="PS50109">
    <property type="entry name" value="HIS_KIN"/>
    <property type="match status" value="1"/>
</dbReference>
<reference evidence="5 6" key="1">
    <citation type="submission" date="2020-10" db="EMBL/GenBank/DDBJ databases">
        <title>Complete genome sequence of Paludibaculum fermentans P105T, a facultatively anaerobic acidobacterium capable of dissimilatory Fe(III) reduction.</title>
        <authorList>
            <person name="Dedysh S.N."/>
            <person name="Beletsky A.V."/>
            <person name="Kulichevskaya I.S."/>
            <person name="Mardanov A.V."/>
            <person name="Ravin N.V."/>
        </authorList>
    </citation>
    <scope>NUCLEOTIDE SEQUENCE [LARGE SCALE GENOMIC DNA]</scope>
    <source>
        <strain evidence="5 6">P105</strain>
    </source>
</reference>
<dbReference type="PANTHER" id="PTHR24421">
    <property type="entry name" value="NITRATE/NITRITE SENSOR PROTEIN NARX-RELATED"/>
    <property type="match status" value="1"/>
</dbReference>
<name>A0A7S7NS17_PALFE</name>
<dbReference type="Gene3D" id="3.30.565.10">
    <property type="entry name" value="Histidine kinase-like ATPase, C-terminal domain"/>
    <property type="match status" value="1"/>
</dbReference>
<feature type="domain" description="Histidine kinase" evidence="4">
    <location>
        <begin position="1"/>
        <end position="95"/>
    </location>
</feature>
<gene>
    <name evidence="5" type="ORF">IRI77_02155</name>
</gene>
<sequence>MQEQLVLICREAFVNAMRHSQATSIEVEIQYRGGRVQVFVRDNGCGINPLAVEEATAHGGLCVMRNRAKSIGARFGIWSRPGAGTEVLVAVALDSATGAD</sequence>
<dbReference type="Pfam" id="PF02518">
    <property type="entry name" value="HATPase_c"/>
    <property type="match status" value="1"/>
</dbReference>